<organism evidence="2 3">
    <name type="scientific">Psilocybe cyanescens</name>
    <dbReference type="NCBI Taxonomy" id="93625"/>
    <lineage>
        <taxon>Eukaryota</taxon>
        <taxon>Fungi</taxon>
        <taxon>Dikarya</taxon>
        <taxon>Basidiomycota</taxon>
        <taxon>Agaricomycotina</taxon>
        <taxon>Agaricomycetes</taxon>
        <taxon>Agaricomycetidae</taxon>
        <taxon>Agaricales</taxon>
        <taxon>Agaricineae</taxon>
        <taxon>Strophariaceae</taxon>
        <taxon>Psilocybe</taxon>
    </lineage>
</organism>
<dbReference type="STRING" id="93625.A0A409XF59"/>
<name>A0A409XF59_PSICY</name>
<dbReference type="FunCoup" id="A0A409XF59">
    <property type="interactions" value="175"/>
</dbReference>
<dbReference type="Pfam" id="PF01425">
    <property type="entry name" value="Amidase"/>
    <property type="match status" value="1"/>
</dbReference>
<accession>A0A409XF59</accession>
<dbReference type="PANTHER" id="PTHR42678:SF34">
    <property type="entry name" value="OS04G0183300 PROTEIN"/>
    <property type="match status" value="1"/>
</dbReference>
<gene>
    <name evidence="2" type="ORF">CVT25_001351</name>
</gene>
<proteinExistence type="predicted"/>
<evidence type="ECO:0000259" key="1">
    <source>
        <dbReference type="Pfam" id="PF01425"/>
    </source>
</evidence>
<evidence type="ECO:0000313" key="3">
    <source>
        <dbReference type="Proteomes" id="UP000283269"/>
    </source>
</evidence>
<dbReference type="AlphaFoldDB" id="A0A409XF59"/>
<keyword evidence="3" id="KW-1185">Reference proteome</keyword>
<comment type="caution">
    <text evidence="2">The sequence shown here is derived from an EMBL/GenBank/DDBJ whole genome shotgun (WGS) entry which is preliminary data.</text>
</comment>
<reference evidence="2 3" key="1">
    <citation type="journal article" date="2018" name="Evol. Lett.">
        <title>Horizontal gene cluster transfer increased hallucinogenic mushroom diversity.</title>
        <authorList>
            <person name="Reynolds H.T."/>
            <person name="Vijayakumar V."/>
            <person name="Gluck-Thaler E."/>
            <person name="Korotkin H.B."/>
            <person name="Matheny P.B."/>
            <person name="Slot J.C."/>
        </authorList>
    </citation>
    <scope>NUCLEOTIDE SEQUENCE [LARGE SCALE GENOMIC DNA]</scope>
    <source>
        <strain evidence="2 3">2631</strain>
    </source>
</reference>
<sequence length="602" mass="64089">MSSLDPTLLVDYKKQNSPGLFDGVRQNPKSKASLSVVKWLVSLLLTVYACLSIARGIASYVNPIVPKRSIHLPDLYEASVIDLQTGLDAGHFTSVDLAYFARIEEVNLKGPVLRAVIEVNPFALVQAASLDKERKKSGKRSLLHGIPILIKDNMATVASEGMNTTAGSFSLLGSVVPDDAGVVKRLRKAGSIILGKANMSEFARYRGKLASGWSGRGGQCTNAYFPNADPCGSSSGSGVAASIGLATVTLGTETAGSITCPSSDNNLAGIKPTVGLTSRAGVIPITEHQDTVGPMTRSMTDAAIVLSVIAGKDPNDNYTLSQPDAVPDFTKALNKNALKGKRIGVPRHVFSNESISGIHPYVSVAFKQALDTIRSLGATVIDPADLPSADEIISSSNETLVMAVDFKIQINAYYQSLLENPSGVRSLADLIAFNNAHPKLEKPLGFESQADFYLAEGTDGRNQTFWAQLAFNAELGATRGIDAALKTHNLDALVAPARGRISQTFYRLYLALAGYPIVTVPMGFLPDDVTIEPAGPTTVYPAPGVPFGLSFFGTAFSDFDLIGFGYAYEQKTQTRLARRAYSAAIPKTQLKDIVGRAGNCKH</sequence>
<dbReference type="EMBL" id="NHYD01001917">
    <property type="protein sequence ID" value="PPQ89267.1"/>
    <property type="molecule type" value="Genomic_DNA"/>
</dbReference>
<dbReference type="InterPro" id="IPR036928">
    <property type="entry name" value="AS_sf"/>
</dbReference>
<dbReference type="InterPro" id="IPR023631">
    <property type="entry name" value="Amidase_dom"/>
</dbReference>
<dbReference type="OrthoDB" id="566138at2759"/>
<dbReference type="PANTHER" id="PTHR42678">
    <property type="entry name" value="AMIDASE"/>
    <property type="match status" value="1"/>
</dbReference>
<protein>
    <recommendedName>
        <fullName evidence="1">Amidase domain-containing protein</fullName>
    </recommendedName>
</protein>
<dbReference type="SUPFAM" id="SSF75304">
    <property type="entry name" value="Amidase signature (AS) enzymes"/>
    <property type="match status" value="1"/>
</dbReference>
<dbReference type="Proteomes" id="UP000283269">
    <property type="component" value="Unassembled WGS sequence"/>
</dbReference>
<dbReference type="InParanoid" id="A0A409XF59"/>
<evidence type="ECO:0000313" key="2">
    <source>
        <dbReference type="EMBL" id="PPQ89267.1"/>
    </source>
</evidence>
<feature type="domain" description="Amidase" evidence="1">
    <location>
        <begin position="98"/>
        <end position="561"/>
    </location>
</feature>
<dbReference type="Gene3D" id="3.90.1300.10">
    <property type="entry name" value="Amidase signature (AS) domain"/>
    <property type="match status" value="1"/>
</dbReference>